<keyword evidence="4" id="KW-0378">Hydrolase</keyword>
<dbReference type="AlphaFoldDB" id="A0A6G9IAK7"/>
<keyword evidence="9" id="KW-1185">Reference proteome</keyword>
<dbReference type="KEGG" id="orb:IPMB12_05940"/>
<evidence type="ECO:0000256" key="2">
    <source>
        <dbReference type="ARBA" id="ARBA00022670"/>
    </source>
</evidence>
<dbReference type="PANTHER" id="PTHR47360:SF1">
    <property type="entry name" value="ENDOPEPTIDASE NLPC-RELATED"/>
    <property type="match status" value="1"/>
</dbReference>
<sequence>MQEDKILLKSWLNSCHNSYKLIVGIFVMLSVLLISGCANQEAAYQDQYSDSTVINKLESQYLVWKNTPYRYGGMTVKGSDCSGLVMNTFKTHFATQLPRTTAQQAKIGDKVDELVAGDLVFFKTGRGENGLHVGIYYKDGMFLHVSTSRGVEFASLEGGYWKNNYWMSRRVI</sequence>
<dbReference type="EMBL" id="CP050253">
    <property type="protein sequence ID" value="QIQ21265.1"/>
    <property type="molecule type" value="Genomic_DNA"/>
</dbReference>
<dbReference type="GO" id="GO:0006508">
    <property type="term" value="P:proteolysis"/>
    <property type="evidence" value="ECO:0007669"/>
    <property type="project" value="UniProtKB-KW"/>
</dbReference>
<keyword evidence="6" id="KW-0812">Transmembrane</keyword>
<proteinExistence type="inferred from homology"/>
<feature type="transmembrane region" description="Helical" evidence="6">
    <location>
        <begin position="20"/>
        <end position="38"/>
    </location>
</feature>
<keyword evidence="3" id="KW-0732">Signal</keyword>
<evidence type="ECO:0000256" key="4">
    <source>
        <dbReference type="ARBA" id="ARBA00022801"/>
    </source>
</evidence>
<reference evidence="8 9" key="1">
    <citation type="submission" date="2020-03" db="EMBL/GenBank/DDBJ databases">
        <title>Complete genome sequence of Orbus sp. IPMB12 (BCRC 80908).</title>
        <authorList>
            <person name="Lo W.-S."/>
            <person name="Chang T.-H."/>
            <person name="Kuo C.-H."/>
        </authorList>
    </citation>
    <scope>NUCLEOTIDE SEQUENCE [LARGE SCALE GENOMIC DNA]</scope>
    <source>
        <strain evidence="8 9">IPMB12</strain>
    </source>
</reference>
<dbReference type="Pfam" id="PF00877">
    <property type="entry name" value="NLPC_P60"/>
    <property type="match status" value="1"/>
</dbReference>
<dbReference type="FunCoup" id="A0A6G9IAK7">
    <property type="interactions" value="39"/>
</dbReference>
<evidence type="ECO:0000256" key="3">
    <source>
        <dbReference type="ARBA" id="ARBA00022729"/>
    </source>
</evidence>
<dbReference type="PANTHER" id="PTHR47360">
    <property type="entry name" value="MUREIN DD-ENDOPEPTIDASE MEPS/MUREIN LD-CARBOXYPEPTIDASE"/>
    <property type="match status" value="1"/>
</dbReference>
<name>A0A6G9IAK7_9GAMM</name>
<dbReference type="Gene3D" id="3.90.1720.10">
    <property type="entry name" value="endopeptidase domain like (from Nostoc punctiforme)"/>
    <property type="match status" value="1"/>
</dbReference>
<evidence type="ECO:0000256" key="5">
    <source>
        <dbReference type="ARBA" id="ARBA00022807"/>
    </source>
</evidence>
<gene>
    <name evidence="8" type="ORF">IPMB12_05940</name>
</gene>
<feature type="domain" description="NlpC/P60" evidence="7">
    <location>
        <begin position="51"/>
        <end position="172"/>
    </location>
</feature>
<dbReference type="InterPro" id="IPR000064">
    <property type="entry name" value="NLP_P60_dom"/>
</dbReference>
<dbReference type="GO" id="GO:0008234">
    <property type="term" value="F:cysteine-type peptidase activity"/>
    <property type="evidence" value="ECO:0007669"/>
    <property type="project" value="UniProtKB-KW"/>
</dbReference>
<dbReference type="SUPFAM" id="SSF54001">
    <property type="entry name" value="Cysteine proteinases"/>
    <property type="match status" value="1"/>
</dbReference>
<keyword evidence="2" id="KW-0645">Protease</keyword>
<dbReference type="InterPro" id="IPR038765">
    <property type="entry name" value="Papain-like_cys_pep_sf"/>
</dbReference>
<keyword evidence="6" id="KW-1133">Transmembrane helix</keyword>
<dbReference type="InterPro" id="IPR052062">
    <property type="entry name" value="Murein_DD/LD_carboxypeptidase"/>
</dbReference>
<dbReference type="InParanoid" id="A0A6G9IAK7"/>
<evidence type="ECO:0000256" key="6">
    <source>
        <dbReference type="SAM" id="Phobius"/>
    </source>
</evidence>
<keyword evidence="6" id="KW-0472">Membrane</keyword>
<evidence type="ECO:0000259" key="7">
    <source>
        <dbReference type="PROSITE" id="PS51935"/>
    </source>
</evidence>
<organism evidence="8 9">
    <name type="scientific">Zophobihabitans entericus</name>
    <dbReference type="NCBI Taxonomy" id="1635327"/>
    <lineage>
        <taxon>Bacteria</taxon>
        <taxon>Pseudomonadati</taxon>
        <taxon>Pseudomonadota</taxon>
        <taxon>Gammaproteobacteria</taxon>
        <taxon>Orbales</taxon>
        <taxon>Orbaceae</taxon>
        <taxon>Zophobihabitans</taxon>
    </lineage>
</organism>
<accession>A0A6G9IAK7</accession>
<dbReference type="PROSITE" id="PS51935">
    <property type="entry name" value="NLPC_P60"/>
    <property type="match status" value="1"/>
</dbReference>
<dbReference type="Proteomes" id="UP000501168">
    <property type="component" value="Chromosome"/>
</dbReference>
<comment type="similarity">
    <text evidence="1">Belongs to the peptidase C40 family.</text>
</comment>
<evidence type="ECO:0000313" key="8">
    <source>
        <dbReference type="EMBL" id="QIQ21265.1"/>
    </source>
</evidence>
<evidence type="ECO:0000256" key="1">
    <source>
        <dbReference type="ARBA" id="ARBA00007074"/>
    </source>
</evidence>
<keyword evidence="5" id="KW-0788">Thiol protease</keyword>
<evidence type="ECO:0000313" key="9">
    <source>
        <dbReference type="Proteomes" id="UP000501168"/>
    </source>
</evidence>
<protein>
    <submittedName>
        <fullName evidence="8">Endopeptidase</fullName>
    </submittedName>
</protein>